<dbReference type="Gene3D" id="1.10.8.1180">
    <property type="match status" value="1"/>
</dbReference>
<evidence type="ECO:0000313" key="2">
    <source>
        <dbReference type="EMBL" id="MCF2947206.1"/>
    </source>
</evidence>
<keyword evidence="3" id="KW-1185">Reference proteome</keyword>
<reference evidence="2 3" key="1">
    <citation type="submission" date="2022-01" db="EMBL/GenBank/DDBJ databases">
        <title>Paraglaciecola sp. G1-23.</title>
        <authorList>
            <person name="Jin M.S."/>
            <person name="Han D.M."/>
            <person name="Kim H.M."/>
            <person name="Jeon C.O."/>
        </authorList>
    </citation>
    <scope>NUCLEOTIDE SEQUENCE [LARGE SCALE GENOMIC DNA]</scope>
    <source>
        <strain evidence="2 3">G1-23</strain>
    </source>
</reference>
<name>A0ABS9D2Q4_9ALTE</name>
<accession>A0ABS9D2Q4</accession>
<comment type="caution">
    <text evidence="2">The sequence shown here is derived from an EMBL/GenBank/DDBJ whole genome shotgun (WGS) entry which is preliminary data.</text>
</comment>
<feature type="domain" description="DnaT DNA-binding" evidence="1">
    <location>
        <begin position="114"/>
        <end position="179"/>
    </location>
</feature>
<dbReference type="InterPro" id="IPR040480">
    <property type="entry name" value="DnaT_DNA_bind"/>
</dbReference>
<dbReference type="RefSeq" id="WP_235310739.1">
    <property type="nucleotide sequence ID" value="NZ_JAKGAS010000002.1"/>
</dbReference>
<protein>
    <submittedName>
        <fullName evidence="2">Flavodoxin</fullName>
    </submittedName>
</protein>
<dbReference type="Pfam" id="PF17948">
    <property type="entry name" value="DnaT"/>
    <property type="match status" value="1"/>
</dbReference>
<proteinExistence type="predicted"/>
<evidence type="ECO:0000313" key="3">
    <source>
        <dbReference type="Proteomes" id="UP001521137"/>
    </source>
</evidence>
<dbReference type="EMBL" id="JAKGAS010000002">
    <property type="protein sequence ID" value="MCF2947206.1"/>
    <property type="molecule type" value="Genomic_DNA"/>
</dbReference>
<sequence length="220" mass="25196">MQINQAEQTALLQTLSNDARILYLLGLKTSADQKTGQTCPLNYKNLLSLLNAKEEKFNLGRQLNSLIKELLNVGLISFIEEVDLNHSFNGKVLTLPLSIMRADEYSKLHLNWHKMTLDWRPNEKLANDLSKLTGIIDNEYTDNELGDFIAYWLGRPESQFTEYQWTQKFIFNLKKIRLAHGFKPVQKVGQQLVQTKAGIEADDNIKNLVAKYGKPVKTET</sequence>
<evidence type="ECO:0000259" key="1">
    <source>
        <dbReference type="Pfam" id="PF17948"/>
    </source>
</evidence>
<gene>
    <name evidence="2" type="ORF">L0668_03745</name>
</gene>
<organism evidence="2 3">
    <name type="scientific">Paraglaciecola algarum</name>
    <dbReference type="NCBI Taxonomy" id="3050085"/>
    <lineage>
        <taxon>Bacteria</taxon>
        <taxon>Pseudomonadati</taxon>
        <taxon>Pseudomonadota</taxon>
        <taxon>Gammaproteobacteria</taxon>
        <taxon>Alteromonadales</taxon>
        <taxon>Alteromonadaceae</taxon>
        <taxon>Paraglaciecola</taxon>
    </lineage>
</organism>
<dbReference type="Proteomes" id="UP001521137">
    <property type="component" value="Unassembled WGS sequence"/>
</dbReference>